<dbReference type="STRING" id="244447.ENSCSEP00000005200"/>
<evidence type="ECO:0000259" key="2">
    <source>
        <dbReference type="PROSITE" id="PS50086"/>
    </source>
</evidence>
<dbReference type="SMART" id="SM00164">
    <property type="entry name" value="TBC"/>
    <property type="match status" value="1"/>
</dbReference>
<reference evidence="3" key="3">
    <citation type="submission" date="2025-09" db="UniProtKB">
        <authorList>
            <consortium name="Ensembl"/>
        </authorList>
    </citation>
    <scope>IDENTIFICATION</scope>
</reference>
<feature type="region of interest" description="Disordered" evidence="1">
    <location>
        <begin position="628"/>
        <end position="648"/>
    </location>
</feature>
<feature type="compositionally biased region" description="Polar residues" evidence="1">
    <location>
        <begin position="485"/>
        <end position="520"/>
    </location>
</feature>
<dbReference type="FunFam" id="1.10.472.80:FF:000019">
    <property type="entry name" value="USP6 N-terminal like"/>
    <property type="match status" value="1"/>
</dbReference>
<dbReference type="Gene3D" id="1.10.10.750">
    <property type="entry name" value="Ypt/Rab-GAP domain of gyp1p, domain 1"/>
    <property type="match status" value="1"/>
</dbReference>
<dbReference type="SUPFAM" id="SSF47923">
    <property type="entry name" value="Ypt/Rab-GAP domain of gyp1p"/>
    <property type="match status" value="2"/>
</dbReference>
<reference evidence="3" key="2">
    <citation type="submission" date="2025-08" db="UniProtKB">
        <authorList>
            <consortium name="Ensembl"/>
        </authorList>
    </citation>
    <scope>IDENTIFICATION</scope>
</reference>
<feature type="region of interest" description="Disordered" evidence="1">
    <location>
        <begin position="306"/>
        <end position="386"/>
    </location>
</feature>
<evidence type="ECO:0000313" key="3">
    <source>
        <dbReference type="Ensembl" id="ENSCSEP00000005200.1"/>
    </source>
</evidence>
<feature type="compositionally biased region" description="Polar residues" evidence="1">
    <location>
        <begin position="376"/>
        <end position="386"/>
    </location>
</feature>
<dbReference type="AlphaFoldDB" id="A0A3P8UY92"/>
<dbReference type="FunFam" id="1.10.10.750:FF:000001">
    <property type="entry name" value="TBC1 domain family member 10A"/>
    <property type="match status" value="1"/>
</dbReference>
<dbReference type="PANTHER" id="PTHR47219:SF19">
    <property type="entry name" value="USP6 N-TERMINAL-LIKE PROTEIN ISOFORM X1"/>
    <property type="match status" value="1"/>
</dbReference>
<organism evidence="3 4">
    <name type="scientific">Cynoglossus semilaevis</name>
    <name type="common">Tongue sole</name>
    <dbReference type="NCBI Taxonomy" id="244447"/>
    <lineage>
        <taxon>Eukaryota</taxon>
        <taxon>Metazoa</taxon>
        <taxon>Chordata</taxon>
        <taxon>Craniata</taxon>
        <taxon>Vertebrata</taxon>
        <taxon>Euteleostomi</taxon>
        <taxon>Actinopterygii</taxon>
        <taxon>Neopterygii</taxon>
        <taxon>Teleostei</taxon>
        <taxon>Neoteleostei</taxon>
        <taxon>Acanthomorphata</taxon>
        <taxon>Carangaria</taxon>
        <taxon>Pleuronectiformes</taxon>
        <taxon>Pleuronectoidei</taxon>
        <taxon>Cynoglossidae</taxon>
        <taxon>Cynoglossinae</taxon>
        <taxon>Cynoglossus</taxon>
    </lineage>
</organism>
<dbReference type="GO" id="GO:0031267">
    <property type="term" value="F:small GTPase binding"/>
    <property type="evidence" value="ECO:0007669"/>
    <property type="project" value="TreeGrafter"/>
</dbReference>
<dbReference type="Gene3D" id="1.10.472.80">
    <property type="entry name" value="Ypt/Rab-GAP domain of gyp1p, domain 3"/>
    <property type="match status" value="1"/>
</dbReference>
<dbReference type="Gene3D" id="1.10.8.270">
    <property type="entry name" value="putative rabgap domain of human tbc1 domain family member 14 like domains"/>
    <property type="match status" value="1"/>
</dbReference>
<feature type="compositionally biased region" description="Basic and acidic residues" evidence="1">
    <location>
        <begin position="311"/>
        <end position="327"/>
    </location>
</feature>
<dbReference type="InParanoid" id="A0A3P8UY92"/>
<feature type="region of interest" description="Disordered" evidence="1">
    <location>
        <begin position="409"/>
        <end position="523"/>
    </location>
</feature>
<feature type="domain" description="Rab-GAP TBC" evidence="2">
    <location>
        <begin position="21"/>
        <end position="208"/>
    </location>
</feature>
<feature type="region of interest" description="Disordered" evidence="1">
    <location>
        <begin position="272"/>
        <end position="291"/>
    </location>
</feature>
<dbReference type="PROSITE" id="PS50086">
    <property type="entry name" value="TBC_RABGAP"/>
    <property type="match status" value="1"/>
</dbReference>
<name>A0A3P8UY92_CYNSE</name>
<dbReference type="Ensembl" id="ENSCSET00000005259.1">
    <property type="protein sequence ID" value="ENSCSEP00000005200.1"/>
    <property type="gene ID" value="ENSCSEG00000003353.1"/>
</dbReference>
<feature type="compositionally biased region" description="Basic and acidic residues" evidence="1">
    <location>
        <begin position="335"/>
        <end position="350"/>
    </location>
</feature>
<proteinExistence type="predicted"/>
<keyword evidence="4" id="KW-1185">Reference proteome</keyword>
<evidence type="ECO:0000313" key="4">
    <source>
        <dbReference type="Proteomes" id="UP000265120"/>
    </source>
</evidence>
<sequence length="707" mass="80990">MLKSWDKYKNSEKLVRRVYKGIPLQLRGEAWCLLLDIPKIKEEKKDFYEKLKARARGLSPDIRQIDLDVNRTYRDHIMFMHRYDVKQQALFHVLTAYSIYNTVNRSLLCCLLLIYMNEEDAFWALVKLLSGHKHAMHGFFVPGFPKLIRFQDHHDRIMKKMMPKLKQHLDNQEVYTNLYTMKWFFQCFLDRTPFTLTLRIWDIYILEGERVLPAMSYTVLKLHKKHLMKLSMEELVEFLQVSLSKNFYLEDDVVIEQLQVSMTELRKAKLDMPAPGNEDEFPKKPLGQLPPQLTTAAAGVSANHVANGQKGCDESRPPSRPRSDSLDKPLGQPVTDERDARSRESGEISHMRQKASPPERQGTSVSVMNDRAKPPSNATANHNSNAVLSAQRDIAPRWYKPSETKLEAAKAAAARDVQRSRTASPVPSSPDDAGLSHKRPRSRGFVPGSNRGSNASQYDNVPGLLEQNFEILDLERPPSRMRTPRSGTPHSMSSLQQSSPTHGGGVNQFQSPPRQPSPNRGKTEVPIFHAVYGMNVDHDRLYVPPPRIGYATTQHRSGRYSPEKPLMNNSFATYRRQAAQPQIARHPQAYAAMDGRFDGPPEVIPKHQHYSQSQQVVDNVIWTSEDRRPTLQPMSPSEMPRSPSFQQAQMSPLEQFTFPADANALLSYRMQLQERQAIVRQQLPQVFREPHYRHAPEAFTMQDSMLL</sequence>
<accession>A0A3P8UY92</accession>
<dbReference type="InterPro" id="IPR035969">
    <property type="entry name" value="Rab-GAP_TBC_sf"/>
</dbReference>
<reference evidence="3 4" key="1">
    <citation type="journal article" date="2014" name="Nat. Genet.">
        <title>Whole-genome sequence of a flatfish provides insights into ZW sex chromosome evolution and adaptation to a benthic lifestyle.</title>
        <authorList>
            <person name="Chen S."/>
            <person name="Zhang G."/>
            <person name="Shao C."/>
            <person name="Huang Q."/>
            <person name="Liu G."/>
            <person name="Zhang P."/>
            <person name="Song W."/>
            <person name="An N."/>
            <person name="Chalopin D."/>
            <person name="Volff J.N."/>
            <person name="Hong Y."/>
            <person name="Li Q."/>
            <person name="Sha Z."/>
            <person name="Zhou H."/>
            <person name="Xie M."/>
            <person name="Yu Q."/>
            <person name="Liu Y."/>
            <person name="Xiang H."/>
            <person name="Wang N."/>
            <person name="Wu K."/>
            <person name="Yang C."/>
            <person name="Zhou Q."/>
            <person name="Liao X."/>
            <person name="Yang L."/>
            <person name="Hu Q."/>
            <person name="Zhang J."/>
            <person name="Meng L."/>
            <person name="Jin L."/>
            <person name="Tian Y."/>
            <person name="Lian J."/>
            <person name="Yang J."/>
            <person name="Miao G."/>
            <person name="Liu S."/>
            <person name="Liang Z."/>
            <person name="Yan F."/>
            <person name="Li Y."/>
            <person name="Sun B."/>
            <person name="Zhang H."/>
            <person name="Zhang J."/>
            <person name="Zhu Y."/>
            <person name="Du M."/>
            <person name="Zhao Y."/>
            <person name="Schartl M."/>
            <person name="Tang Q."/>
            <person name="Wang J."/>
        </authorList>
    </citation>
    <scope>NUCLEOTIDE SEQUENCE</scope>
</reference>
<dbReference type="Proteomes" id="UP000265120">
    <property type="component" value="Chromosome 8"/>
</dbReference>
<evidence type="ECO:0000256" key="1">
    <source>
        <dbReference type="SAM" id="MobiDB-lite"/>
    </source>
</evidence>
<dbReference type="GO" id="GO:0005096">
    <property type="term" value="F:GTPase activator activity"/>
    <property type="evidence" value="ECO:0007669"/>
    <property type="project" value="TreeGrafter"/>
</dbReference>
<dbReference type="PANTHER" id="PTHR47219">
    <property type="entry name" value="RAB GTPASE-ACTIVATING PROTEIN 1-LIKE"/>
    <property type="match status" value="1"/>
</dbReference>
<protein>
    <submittedName>
        <fullName evidence="3">USP6 N-terminal like</fullName>
    </submittedName>
</protein>
<dbReference type="Pfam" id="PF00566">
    <property type="entry name" value="RabGAP-TBC"/>
    <property type="match status" value="1"/>
</dbReference>
<dbReference type="InterPro" id="IPR000195">
    <property type="entry name" value="Rab-GAP-TBC_dom"/>
</dbReference>
<feature type="compositionally biased region" description="Polar residues" evidence="1">
    <location>
        <begin position="450"/>
        <end position="459"/>
    </location>
</feature>
<dbReference type="GeneTree" id="ENSGT00940000156715"/>
<dbReference type="InterPro" id="IPR050302">
    <property type="entry name" value="Rab_GAP_TBC_domain"/>
</dbReference>
<feature type="compositionally biased region" description="Low complexity" evidence="1">
    <location>
        <begin position="633"/>
        <end position="644"/>
    </location>
</feature>
<dbReference type="OMA" id="FHPAYSV"/>